<dbReference type="EMBL" id="RSCE01000022">
    <property type="protein sequence ID" value="RSH76632.1"/>
    <property type="molecule type" value="Genomic_DNA"/>
</dbReference>
<gene>
    <name evidence="2" type="ORF">EHS24_005378</name>
</gene>
<feature type="region of interest" description="Disordered" evidence="1">
    <location>
        <begin position="84"/>
        <end position="112"/>
    </location>
</feature>
<evidence type="ECO:0000313" key="3">
    <source>
        <dbReference type="Proteomes" id="UP000279236"/>
    </source>
</evidence>
<evidence type="ECO:0000256" key="1">
    <source>
        <dbReference type="SAM" id="MobiDB-lite"/>
    </source>
</evidence>
<dbReference type="Proteomes" id="UP000279236">
    <property type="component" value="Unassembled WGS sequence"/>
</dbReference>
<accession>A0A427XCT0</accession>
<name>A0A427XCT0_9TREE</name>
<reference evidence="2 3" key="1">
    <citation type="submission" date="2018-11" db="EMBL/GenBank/DDBJ databases">
        <title>Genome sequence of Apiotrichum porosum DSM 27194.</title>
        <authorList>
            <person name="Aliyu H."/>
            <person name="Gorte O."/>
            <person name="Ochsenreither K."/>
        </authorList>
    </citation>
    <scope>NUCLEOTIDE SEQUENCE [LARGE SCALE GENOMIC DNA]</scope>
    <source>
        <strain evidence="2 3">DSM 27194</strain>
    </source>
</reference>
<organism evidence="2 3">
    <name type="scientific">Apiotrichum porosum</name>
    <dbReference type="NCBI Taxonomy" id="105984"/>
    <lineage>
        <taxon>Eukaryota</taxon>
        <taxon>Fungi</taxon>
        <taxon>Dikarya</taxon>
        <taxon>Basidiomycota</taxon>
        <taxon>Agaricomycotina</taxon>
        <taxon>Tremellomycetes</taxon>
        <taxon>Trichosporonales</taxon>
        <taxon>Trichosporonaceae</taxon>
        <taxon>Apiotrichum</taxon>
    </lineage>
</organism>
<dbReference type="GeneID" id="39589921"/>
<sequence length="194" mass="21300">MSRIAPTETSTRRYCVDTAHLSAKTASTDWSSQPPDFGTDTPPSHLHYLLKLSTFTSMITRPDFSSTLEELDFPTQSFFRRHRFSDRTDRTDRTDNIRSATGKEKEQQAEDNRHLSPFLPPFTDDELNCLAAASGSRRSEVSSTSACRGALAGSTRSGPTIVTNSTLALGHVPSRSGGQTVISDGDPLPFLYLV</sequence>
<evidence type="ECO:0000313" key="2">
    <source>
        <dbReference type="EMBL" id="RSH76632.1"/>
    </source>
</evidence>
<keyword evidence="3" id="KW-1185">Reference proteome</keyword>
<dbReference type="RefSeq" id="XP_028471779.1">
    <property type="nucleotide sequence ID" value="XM_028620904.1"/>
</dbReference>
<proteinExistence type="predicted"/>
<protein>
    <submittedName>
        <fullName evidence="2">Uncharacterized protein</fullName>
    </submittedName>
</protein>
<feature type="compositionally biased region" description="Basic and acidic residues" evidence="1">
    <location>
        <begin position="85"/>
        <end position="112"/>
    </location>
</feature>
<dbReference type="AlphaFoldDB" id="A0A427XCT0"/>
<comment type="caution">
    <text evidence="2">The sequence shown here is derived from an EMBL/GenBank/DDBJ whole genome shotgun (WGS) entry which is preliminary data.</text>
</comment>